<evidence type="ECO:0000313" key="2">
    <source>
        <dbReference type="Proteomes" id="UP000509470"/>
    </source>
</evidence>
<proteinExistence type="predicted"/>
<sequence>MNYNEFSSWNIWIKILFFMYHNNPIIRDIKKHSSISFFSCKLPVFLPLSLPNQYLLRLCEVKC</sequence>
<reference evidence="2" key="1">
    <citation type="journal article" date="2000" name="J. Bacteriol.">
        <title>The LE1 bacteriophage replicates as a plasmid within Leptospira biflexa: construction of an L. biflexa-Escherichia coli shuttle vector.</title>
        <authorList>
            <person name="Saint Girons I."/>
            <person name="Bourhy P."/>
            <person name="Ottone C."/>
            <person name="Picardeau M."/>
            <person name="Yelton D."/>
            <person name="Hendrix R.W."/>
            <person name="Glaser P."/>
            <person name="Charon N."/>
        </authorList>
    </citation>
    <scope>NUCLEOTIDE SEQUENCE [LARGE SCALE GENOMIC DNA]</scope>
</reference>
<gene>
    <name evidence="1" type="ORF">LE1-0018</name>
</gene>
<dbReference type="Proteomes" id="UP000509470">
    <property type="component" value="Segment"/>
</dbReference>
<accession>Q6NE25</accession>
<dbReference type="EMBL" id="BX571876">
    <property type="protein sequence ID" value="CAE14685.1"/>
    <property type="molecule type" value="Genomic_DNA"/>
</dbReference>
<organism evidence="1 2">
    <name type="scientific">Leptospira phage LE1</name>
    <dbReference type="NCBI Taxonomy" id="137511"/>
    <lineage>
        <taxon>Viruses</taxon>
        <taxon>Duplodnaviria</taxon>
        <taxon>Heunggongvirae</taxon>
        <taxon>Uroviricota</taxon>
        <taxon>Caudoviricetes</taxon>
        <taxon>Saintgironsvirus</taxon>
        <taxon>Saintgironsvirus LE1</taxon>
    </lineage>
</organism>
<evidence type="ECO:0000313" key="1">
    <source>
        <dbReference type="EMBL" id="CAE14685.1"/>
    </source>
</evidence>
<keyword evidence="2" id="KW-1185">Reference proteome</keyword>
<name>Q6NE25_9CAUD</name>
<protein>
    <submittedName>
        <fullName evidence="1">Uncharacterized protein</fullName>
    </submittedName>
</protein>